<proteinExistence type="predicted"/>
<dbReference type="PANTHER" id="PTHR33526:SF4">
    <property type="entry name" value="OS07G0123800 PROTEIN"/>
    <property type="match status" value="1"/>
</dbReference>
<organism evidence="1 2">
    <name type="scientific">Kalanchoe fedtschenkoi</name>
    <name type="common">Lavender scallops</name>
    <name type="synonym">South American air plant</name>
    <dbReference type="NCBI Taxonomy" id="63787"/>
    <lineage>
        <taxon>Eukaryota</taxon>
        <taxon>Viridiplantae</taxon>
        <taxon>Streptophyta</taxon>
        <taxon>Embryophyta</taxon>
        <taxon>Tracheophyta</taxon>
        <taxon>Spermatophyta</taxon>
        <taxon>Magnoliopsida</taxon>
        <taxon>eudicotyledons</taxon>
        <taxon>Gunneridae</taxon>
        <taxon>Pentapetalae</taxon>
        <taxon>Saxifragales</taxon>
        <taxon>Crassulaceae</taxon>
        <taxon>Kalanchoe</taxon>
    </lineage>
</organism>
<accession>A0A7N0TMD5</accession>
<sequence length="134" mass="14766">MSAKKKKKQSKLKQLLKSPGKIFSSARDLYVKSMVMFNAQMGSYGGGGLMGCPTTMILPRSFSAGSSIRWSSAPELVRRKAVELARTREKTVMGRSCSVGVGRIDEDEVCEFGEEVVMVFRTRSHADRRGGIVQ</sequence>
<reference evidence="1" key="1">
    <citation type="submission" date="2021-01" db="UniProtKB">
        <authorList>
            <consortium name="EnsemblPlants"/>
        </authorList>
    </citation>
    <scope>IDENTIFICATION</scope>
</reference>
<dbReference type="Proteomes" id="UP000594263">
    <property type="component" value="Unplaced"/>
</dbReference>
<dbReference type="EnsemblPlants" id="Kaladp0040s0216.1.v1.1">
    <property type="protein sequence ID" value="Kaladp0040s0216.1.v1.1.CDS.1"/>
    <property type="gene ID" value="Kaladp0040s0216.v1.1"/>
</dbReference>
<evidence type="ECO:0000313" key="2">
    <source>
        <dbReference type="Proteomes" id="UP000594263"/>
    </source>
</evidence>
<dbReference type="AlphaFoldDB" id="A0A7N0TMD5"/>
<evidence type="ECO:0000313" key="1">
    <source>
        <dbReference type="EnsemblPlants" id="Kaladp0040s0216.1.v1.1.CDS.1"/>
    </source>
</evidence>
<protein>
    <submittedName>
        <fullName evidence="1">Uncharacterized protein</fullName>
    </submittedName>
</protein>
<dbReference type="Gramene" id="Kaladp0040s0216.1.v1.1">
    <property type="protein sequence ID" value="Kaladp0040s0216.1.v1.1.CDS.1"/>
    <property type="gene ID" value="Kaladp0040s0216.v1.1"/>
</dbReference>
<keyword evidence="2" id="KW-1185">Reference proteome</keyword>
<name>A0A7N0TMD5_KALFE</name>
<dbReference type="PANTHER" id="PTHR33526">
    <property type="entry name" value="OS07G0123800 PROTEIN"/>
    <property type="match status" value="1"/>
</dbReference>